<name>A0A075H8D9_9EURY</name>
<feature type="domain" description="Diphthamide synthase" evidence="1">
    <location>
        <begin position="1"/>
        <end position="85"/>
    </location>
</feature>
<dbReference type="EMBL" id="KF900914">
    <property type="protein sequence ID" value="AIF11320.1"/>
    <property type="molecule type" value="Genomic_DNA"/>
</dbReference>
<dbReference type="SUPFAM" id="SSF52402">
    <property type="entry name" value="Adenine nucleotide alpha hydrolases-like"/>
    <property type="match status" value="1"/>
</dbReference>
<dbReference type="InterPro" id="IPR014729">
    <property type="entry name" value="Rossmann-like_a/b/a_fold"/>
</dbReference>
<organism evidence="2">
    <name type="scientific">uncultured marine group II/III euryarchaeote KM3_51_E06</name>
    <dbReference type="NCBI Taxonomy" id="1456455"/>
    <lineage>
        <taxon>Archaea</taxon>
        <taxon>Methanobacteriati</taxon>
        <taxon>Methanobacteriota</taxon>
        <taxon>environmental samples</taxon>
    </lineage>
</organism>
<dbReference type="CDD" id="cd01994">
    <property type="entry name" value="AANH_PF0828-like"/>
    <property type="match status" value="1"/>
</dbReference>
<reference evidence="2" key="1">
    <citation type="journal article" date="2014" name="Genome Biol. Evol.">
        <title>Pangenome evidence for extensive interdomain horizontal transfer affecting lineage core and shell genes in uncultured planktonic thaumarchaeota and euryarchaeota.</title>
        <authorList>
            <person name="Deschamps P."/>
            <person name="Zivanovic Y."/>
            <person name="Moreira D."/>
            <person name="Rodriguez-Valera F."/>
            <person name="Lopez-Garcia P."/>
        </authorList>
    </citation>
    <scope>NUCLEOTIDE SEQUENCE</scope>
</reference>
<protein>
    <submittedName>
        <fullName evidence="2">PP-loop domain-containing protein</fullName>
    </submittedName>
</protein>
<dbReference type="AlphaFoldDB" id="A0A075H8D9"/>
<accession>A0A075H8D9</accession>
<sequence>MRVLVLSSGGKDSVYSTWWALQRGWEVAGLVTIQVEGDDSMMFQIPSTAIVALQAASAGIPWLPVTVSGHEEVEMNELERELEGVVAGSSKRRDPLWTESERKYVNWPDNWQWPADLQLMRPGEPIDALVAGALRSDYQKTRIERMCERLGIISYTPLWHNDAASHMRDLVNHGFEVMITSVTTDGMGENWVGKTLDHGWLDALESASNEYRFNVDGEGGEYETTVLNSPWFKRRIKVNHTPHWTGRRGWADIWAAELETPE</sequence>
<dbReference type="NCBIfam" id="TIGR00290">
    <property type="entry name" value="MJ0570_dom"/>
    <property type="match status" value="1"/>
</dbReference>
<dbReference type="Gene3D" id="3.90.1490.10">
    <property type="entry name" value="putative n-type atp pyrophosphatase, domain 2"/>
    <property type="match status" value="1"/>
</dbReference>
<evidence type="ECO:0000259" key="1">
    <source>
        <dbReference type="Pfam" id="PF01902"/>
    </source>
</evidence>
<dbReference type="InterPro" id="IPR002761">
    <property type="entry name" value="Diphthami_syn_dom"/>
</dbReference>
<feature type="domain" description="Diphthamide synthase" evidence="1">
    <location>
        <begin position="126"/>
        <end position="254"/>
    </location>
</feature>
<dbReference type="Pfam" id="PF01902">
    <property type="entry name" value="Diphthami_syn_2"/>
    <property type="match status" value="2"/>
</dbReference>
<dbReference type="InterPro" id="IPR030662">
    <property type="entry name" value="DPH6/MJ0570"/>
</dbReference>
<dbReference type="PIRSF" id="PIRSF039123">
    <property type="entry name" value="Diphthamide_synthase"/>
    <property type="match status" value="1"/>
</dbReference>
<dbReference type="GO" id="GO:0017178">
    <property type="term" value="F:diphthine-ammonia ligase activity"/>
    <property type="evidence" value="ECO:0007669"/>
    <property type="project" value="TreeGrafter"/>
</dbReference>
<dbReference type="GO" id="GO:0017183">
    <property type="term" value="P:protein histidyl modification to diphthamide"/>
    <property type="evidence" value="ECO:0007669"/>
    <property type="project" value="TreeGrafter"/>
</dbReference>
<dbReference type="PANTHER" id="PTHR12196:SF2">
    <property type="entry name" value="DIPHTHINE--AMMONIA LIGASE"/>
    <property type="match status" value="1"/>
</dbReference>
<dbReference type="Gene3D" id="3.40.50.620">
    <property type="entry name" value="HUPs"/>
    <property type="match status" value="1"/>
</dbReference>
<dbReference type="PANTHER" id="PTHR12196">
    <property type="entry name" value="DOMAIN OF UNKNOWN FUNCTION 71 DUF71 -CONTAINING PROTEIN"/>
    <property type="match status" value="1"/>
</dbReference>
<evidence type="ECO:0000313" key="2">
    <source>
        <dbReference type="EMBL" id="AIF11320.1"/>
    </source>
</evidence>
<proteinExistence type="predicted"/>